<dbReference type="PANTHER" id="PTHR13696">
    <property type="entry name" value="P-LOOP CONTAINING NUCLEOSIDE TRIPHOSPHATE HYDROLASE"/>
    <property type="match status" value="1"/>
</dbReference>
<comment type="caution">
    <text evidence="6">The sequence shown here is derived from an EMBL/GenBank/DDBJ whole genome shotgun (WGS) entry which is preliminary data.</text>
</comment>
<dbReference type="InterPro" id="IPR025669">
    <property type="entry name" value="AAA_dom"/>
</dbReference>
<dbReference type="InterPro" id="IPR050678">
    <property type="entry name" value="DNA_Partitioning_ATPase"/>
</dbReference>
<comment type="similarity">
    <text evidence="1">Belongs to the ParA family.</text>
</comment>
<dbReference type="GeneID" id="78228946"/>
<dbReference type="CDD" id="cd02042">
    <property type="entry name" value="ParAB_family"/>
    <property type="match status" value="1"/>
</dbReference>
<accession>A0A3E3E008</accession>
<comment type="catalytic activity">
    <reaction evidence="2">
        <text>ATP + H2O = ADP + phosphate + H(+)</text>
        <dbReference type="Rhea" id="RHEA:13065"/>
        <dbReference type="ChEBI" id="CHEBI:15377"/>
        <dbReference type="ChEBI" id="CHEBI:15378"/>
        <dbReference type="ChEBI" id="CHEBI:30616"/>
        <dbReference type="ChEBI" id="CHEBI:43474"/>
        <dbReference type="ChEBI" id="CHEBI:456216"/>
    </reaction>
</comment>
<evidence type="ECO:0000259" key="5">
    <source>
        <dbReference type="Pfam" id="PF13614"/>
    </source>
</evidence>
<dbReference type="AlphaFoldDB" id="A0A3E3E008"/>
<evidence type="ECO:0000256" key="4">
    <source>
        <dbReference type="ARBA" id="ARBA00071824"/>
    </source>
</evidence>
<dbReference type="SUPFAM" id="SSF52540">
    <property type="entry name" value="P-loop containing nucleoside triphosphate hydrolases"/>
    <property type="match status" value="1"/>
</dbReference>
<dbReference type="InterPro" id="IPR027417">
    <property type="entry name" value="P-loop_NTPase"/>
</dbReference>
<feature type="domain" description="AAA" evidence="5">
    <location>
        <begin position="5"/>
        <end position="182"/>
    </location>
</feature>
<dbReference type="EMBL" id="QUSL01000099">
    <property type="protein sequence ID" value="RGD74877.1"/>
    <property type="molecule type" value="Genomic_DNA"/>
</dbReference>
<reference evidence="6 7" key="1">
    <citation type="submission" date="2018-08" db="EMBL/GenBank/DDBJ databases">
        <title>A genome reference for cultivated species of the human gut microbiota.</title>
        <authorList>
            <person name="Zou Y."/>
            <person name="Xue W."/>
            <person name="Luo G."/>
        </authorList>
    </citation>
    <scope>NUCLEOTIDE SEQUENCE [LARGE SCALE GENOMIC DNA]</scope>
    <source>
        <strain evidence="6 7">OM06-4</strain>
    </source>
</reference>
<protein>
    <recommendedName>
        <fullName evidence="4">Sporulation initiation inhibitor protein Soj</fullName>
    </recommendedName>
</protein>
<evidence type="ECO:0000256" key="1">
    <source>
        <dbReference type="ARBA" id="ARBA00006976"/>
    </source>
</evidence>
<dbReference type="Proteomes" id="UP000261032">
    <property type="component" value="Unassembled WGS sequence"/>
</dbReference>
<evidence type="ECO:0000256" key="3">
    <source>
        <dbReference type="ARBA" id="ARBA00062323"/>
    </source>
</evidence>
<dbReference type="Pfam" id="PF13614">
    <property type="entry name" value="AAA_31"/>
    <property type="match status" value="1"/>
</dbReference>
<evidence type="ECO:0000256" key="2">
    <source>
        <dbReference type="ARBA" id="ARBA00049360"/>
    </source>
</evidence>
<evidence type="ECO:0000313" key="7">
    <source>
        <dbReference type="Proteomes" id="UP000261032"/>
    </source>
</evidence>
<dbReference type="RefSeq" id="WP_008787758.1">
    <property type="nucleotide sequence ID" value="NZ_QUSL01000099.1"/>
</dbReference>
<proteinExistence type="inferred from homology"/>
<dbReference type="PANTHER" id="PTHR13696:SF99">
    <property type="entry name" value="COBYRINIC ACID AC-DIAMIDE SYNTHASE"/>
    <property type="match status" value="1"/>
</dbReference>
<dbReference type="Gene3D" id="3.40.50.300">
    <property type="entry name" value="P-loop containing nucleotide triphosphate hydrolases"/>
    <property type="match status" value="1"/>
</dbReference>
<name>A0A3E3E008_9FIRM</name>
<organism evidence="6 7">
    <name type="scientific">Thomasclavelia ramosa</name>
    <dbReference type="NCBI Taxonomy" id="1547"/>
    <lineage>
        <taxon>Bacteria</taxon>
        <taxon>Bacillati</taxon>
        <taxon>Bacillota</taxon>
        <taxon>Erysipelotrichia</taxon>
        <taxon>Erysipelotrichales</taxon>
        <taxon>Coprobacillaceae</taxon>
        <taxon>Thomasclavelia</taxon>
    </lineage>
</organism>
<sequence length="275" mass="30329">MTYQKVIAIANQKGGVGKTTTSINLASALALQRKRVLLIDFDPQGDSGKALGYDVDAIKKNIANMMLEVIVNDECEYDSILHHDEGFDFIPTNTRLAAIESTLNNLEDKETVLKDIIAPLKKNYDYILIDCSPSLGTLTINAFACANSVIIPTQSEYLSSSSTTNLISSILKTKRDINPNLSVEGILITMTDDRTNQSRSIQKQITEKYGQHFPVFQKSIPRRVAISEASGVGQSIFTYDAKNDGALAYSTLAREVERNAKKTLKRSADTRSQSR</sequence>
<gene>
    <name evidence="6" type="ORF">DXB93_19525</name>
</gene>
<dbReference type="FunFam" id="3.40.50.300:FF:000285">
    <property type="entry name" value="Sporulation initiation inhibitor Soj"/>
    <property type="match status" value="1"/>
</dbReference>
<comment type="subunit">
    <text evidence="3">Dimerizes in the presence of ATP but not ADP; ATP-binding is required for double-stranded (ds)DNA-binding. Interacts with DnaA.</text>
</comment>
<evidence type="ECO:0000313" key="6">
    <source>
        <dbReference type="EMBL" id="RGD74877.1"/>
    </source>
</evidence>